<comment type="caution">
    <text evidence="1">The sequence shown here is derived from an EMBL/GenBank/DDBJ whole genome shotgun (WGS) entry which is preliminary data.</text>
</comment>
<reference evidence="2" key="1">
    <citation type="journal article" date="2019" name="Int. J. Syst. Evol. Microbiol.">
        <title>The Global Catalogue of Microorganisms (GCM) 10K type strain sequencing project: providing services to taxonomists for standard genome sequencing and annotation.</title>
        <authorList>
            <consortium name="The Broad Institute Genomics Platform"/>
            <consortium name="The Broad Institute Genome Sequencing Center for Infectious Disease"/>
            <person name="Wu L."/>
            <person name="Ma J."/>
        </authorList>
    </citation>
    <scope>NUCLEOTIDE SEQUENCE [LARGE SCALE GENOMIC DNA]</scope>
    <source>
        <strain evidence="2">KCTC 62192</strain>
    </source>
</reference>
<proteinExistence type="predicted"/>
<dbReference type="InterPro" id="IPR027266">
    <property type="entry name" value="TrmE/GcvT-like"/>
</dbReference>
<accession>A0ABV7AHI7</accession>
<gene>
    <name evidence="1" type="ORF">ACFOES_09690</name>
</gene>
<protein>
    <submittedName>
        <fullName evidence="1">Sarcosine oxidase subunit gamma</fullName>
    </submittedName>
</protein>
<dbReference type="Gene3D" id="3.30.1360.120">
    <property type="entry name" value="Probable tRNA modification gtpase trme, domain 1"/>
    <property type="match status" value="1"/>
</dbReference>
<dbReference type="SUPFAM" id="SSF103025">
    <property type="entry name" value="Folate-binding domain"/>
    <property type="match status" value="1"/>
</dbReference>
<dbReference type="RefSeq" id="WP_377833066.1">
    <property type="nucleotide sequence ID" value="NZ_JBHRSK010000005.1"/>
</dbReference>
<keyword evidence="2" id="KW-1185">Reference proteome</keyword>
<dbReference type="Proteomes" id="UP001595443">
    <property type="component" value="Unassembled WGS sequence"/>
</dbReference>
<evidence type="ECO:0000313" key="1">
    <source>
        <dbReference type="EMBL" id="MFC2968366.1"/>
    </source>
</evidence>
<evidence type="ECO:0000313" key="2">
    <source>
        <dbReference type="Proteomes" id="UP001595443"/>
    </source>
</evidence>
<sequence length="180" mass="18710">MPSLIAKPALEGLVPVSHGGLTLSDAAPSRITSVAPFSGQEKAVTAALKKACKLGFPAPNQVLGAGGARIVWTGQGQAFLLDTDPTPLEGLAALTDQSDGWATLRLEGRGAEEVLARLVPIDLRPTVFAKGHAARTLLGHMMAVILRADDGALEVMVFRSMARTAVHEIEVAMKAVAARG</sequence>
<dbReference type="EMBL" id="JBHRSK010000005">
    <property type="protein sequence ID" value="MFC2968366.1"/>
    <property type="molecule type" value="Genomic_DNA"/>
</dbReference>
<organism evidence="1 2">
    <name type="scientific">Acidimangrovimonas pyrenivorans</name>
    <dbReference type="NCBI Taxonomy" id="2030798"/>
    <lineage>
        <taxon>Bacteria</taxon>
        <taxon>Pseudomonadati</taxon>
        <taxon>Pseudomonadota</taxon>
        <taxon>Alphaproteobacteria</taxon>
        <taxon>Rhodobacterales</taxon>
        <taxon>Paracoccaceae</taxon>
        <taxon>Acidimangrovimonas</taxon>
    </lineage>
</organism>
<name>A0ABV7AHI7_9RHOB</name>